<dbReference type="Proteomes" id="UP001292094">
    <property type="component" value="Unassembled WGS sequence"/>
</dbReference>
<dbReference type="CDD" id="cd18296">
    <property type="entry name" value="BTB2_POZ_ABTB1_BPOZ1"/>
    <property type="match status" value="1"/>
</dbReference>
<comment type="caution">
    <text evidence="4">The sequence shown here is derived from an EMBL/GenBank/DDBJ whole genome shotgun (WGS) entry which is preliminary data.</text>
</comment>
<dbReference type="PANTHER" id="PTHR46231">
    <property type="entry name" value="ANKYRIN REPEAT AND BTB/POZ DOMAIN-CONTAINING PROTEIN 1"/>
    <property type="match status" value="1"/>
</dbReference>
<dbReference type="Gene3D" id="1.25.40.20">
    <property type="entry name" value="Ankyrin repeat-containing domain"/>
    <property type="match status" value="1"/>
</dbReference>
<dbReference type="InterPro" id="IPR000210">
    <property type="entry name" value="BTB/POZ_dom"/>
</dbReference>
<dbReference type="SMART" id="SM00248">
    <property type="entry name" value="ANK"/>
    <property type="match status" value="2"/>
</dbReference>
<dbReference type="CDD" id="cd18497">
    <property type="entry name" value="BACK_ABTB1_BPOZ"/>
    <property type="match status" value="1"/>
</dbReference>
<keyword evidence="1" id="KW-0677">Repeat</keyword>
<gene>
    <name evidence="4" type="ORF">Pmani_014682</name>
</gene>
<dbReference type="InterPro" id="IPR011333">
    <property type="entry name" value="SKP1/BTB/POZ_sf"/>
</dbReference>
<evidence type="ECO:0000313" key="4">
    <source>
        <dbReference type="EMBL" id="KAK4314019.1"/>
    </source>
</evidence>
<proteinExistence type="predicted"/>
<dbReference type="GO" id="GO:0000151">
    <property type="term" value="C:ubiquitin ligase complex"/>
    <property type="evidence" value="ECO:0007669"/>
    <property type="project" value="TreeGrafter"/>
</dbReference>
<dbReference type="InterPro" id="IPR044515">
    <property type="entry name" value="ABTB1"/>
</dbReference>
<dbReference type="CDD" id="cd18295">
    <property type="entry name" value="BTB1_POZ_ABTB1_BPOZ1"/>
    <property type="match status" value="1"/>
</dbReference>
<reference evidence="4" key="1">
    <citation type="submission" date="2023-11" db="EMBL/GenBank/DDBJ databases">
        <title>Genome assemblies of two species of porcelain crab, Petrolisthes cinctipes and Petrolisthes manimaculis (Anomura: Porcellanidae).</title>
        <authorList>
            <person name="Angst P."/>
        </authorList>
    </citation>
    <scope>NUCLEOTIDE SEQUENCE</scope>
    <source>
        <strain evidence="4">PB745_02</strain>
        <tissue evidence="4">Gill</tissue>
    </source>
</reference>
<dbReference type="GO" id="GO:0005737">
    <property type="term" value="C:cytoplasm"/>
    <property type="evidence" value="ECO:0007669"/>
    <property type="project" value="TreeGrafter"/>
</dbReference>
<organism evidence="4 5">
    <name type="scientific">Petrolisthes manimaculis</name>
    <dbReference type="NCBI Taxonomy" id="1843537"/>
    <lineage>
        <taxon>Eukaryota</taxon>
        <taxon>Metazoa</taxon>
        <taxon>Ecdysozoa</taxon>
        <taxon>Arthropoda</taxon>
        <taxon>Crustacea</taxon>
        <taxon>Multicrustacea</taxon>
        <taxon>Malacostraca</taxon>
        <taxon>Eumalacostraca</taxon>
        <taxon>Eucarida</taxon>
        <taxon>Decapoda</taxon>
        <taxon>Pleocyemata</taxon>
        <taxon>Anomura</taxon>
        <taxon>Galatheoidea</taxon>
        <taxon>Porcellanidae</taxon>
        <taxon>Petrolisthes</taxon>
    </lineage>
</organism>
<dbReference type="AlphaFoldDB" id="A0AAE1PTH8"/>
<dbReference type="Pfam" id="PF13637">
    <property type="entry name" value="Ank_4"/>
    <property type="match status" value="1"/>
</dbReference>
<dbReference type="Gene3D" id="3.30.710.10">
    <property type="entry name" value="Potassium Channel Kv1.1, Chain A"/>
    <property type="match status" value="2"/>
</dbReference>
<protein>
    <recommendedName>
        <fullName evidence="3">BTB domain-containing protein</fullName>
    </recommendedName>
</protein>
<dbReference type="InterPro" id="IPR036770">
    <property type="entry name" value="Ankyrin_rpt-contain_sf"/>
</dbReference>
<keyword evidence="2" id="KW-0040">ANK repeat</keyword>
<sequence length="495" mass="56457">MSHPISKDALELFRHCKKGNIEEVRVLVEQRDVDVNIRDIWDSTPLYYACLCGHLPVVEYLIGVGARCEANTFDGERCLYGALTDDIRRTLTQHNLVTTHTIRRDAYDEFLRRLFESGEYSDITFVVQGEAVPLHRCLLTARSEYFRDMLQKRWHSRDKVIINKDMVTPDAFRAVMKYMYTGRFECPVELVECCIRIGVNCKLPNFRLMLEDAERKAQVLQMGKQGLVKVTTVVVEPDESCSPGVGSWVGGSEGVGSDLRDLAQATLPPHLRFWPTEMPFCPTQDHAPFADVCFVIDGHPFLCHKMFFCTRSEYFRALLRDHFHETQWQDSSSLPTITLHDVSPQVFAVLVHYLYCNQTIVSLENAIEVMVAADMWLVSGLKRQCGVYLGSRLHTDNVISILRLARLFQLPRLEDQCVTCMAKNLDQVVETQEFRDLVLDDADEVRGRQETDSVPIIDDLRFHISSAVQTVSGIMEARTKLSVIEAVLEDLGIEA</sequence>
<evidence type="ECO:0000259" key="3">
    <source>
        <dbReference type="PROSITE" id="PS50097"/>
    </source>
</evidence>
<keyword evidence="5" id="KW-1185">Reference proteome</keyword>
<dbReference type="InterPro" id="IPR002110">
    <property type="entry name" value="Ankyrin_rpt"/>
</dbReference>
<dbReference type="SUPFAM" id="SSF48403">
    <property type="entry name" value="Ankyrin repeat"/>
    <property type="match status" value="1"/>
</dbReference>
<feature type="domain" description="BTB" evidence="3">
    <location>
        <begin position="121"/>
        <end position="188"/>
    </location>
</feature>
<dbReference type="EMBL" id="JAWZYT010001249">
    <property type="protein sequence ID" value="KAK4314019.1"/>
    <property type="molecule type" value="Genomic_DNA"/>
</dbReference>
<feature type="domain" description="BTB" evidence="3">
    <location>
        <begin position="290"/>
        <end position="363"/>
    </location>
</feature>
<evidence type="ECO:0000256" key="2">
    <source>
        <dbReference type="ARBA" id="ARBA00023043"/>
    </source>
</evidence>
<evidence type="ECO:0000256" key="1">
    <source>
        <dbReference type="ARBA" id="ARBA00022737"/>
    </source>
</evidence>
<dbReference type="PROSITE" id="PS50097">
    <property type="entry name" value="BTB"/>
    <property type="match status" value="2"/>
</dbReference>
<dbReference type="SUPFAM" id="SSF54695">
    <property type="entry name" value="POZ domain"/>
    <property type="match status" value="2"/>
</dbReference>
<dbReference type="PANTHER" id="PTHR46231:SF1">
    <property type="entry name" value="ANKYRIN REPEAT AND BTB_POZ DOMAIN-CONTAINING PROTEIN 1"/>
    <property type="match status" value="1"/>
</dbReference>
<dbReference type="Pfam" id="PF00651">
    <property type="entry name" value="BTB"/>
    <property type="match status" value="2"/>
</dbReference>
<dbReference type="SMART" id="SM00225">
    <property type="entry name" value="BTB"/>
    <property type="match status" value="2"/>
</dbReference>
<evidence type="ECO:0000313" key="5">
    <source>
        <dbReference type="Proteomes" id="UP001292094"/>
    </source>
</evidence>
<name>A0AAE1PTH8_9EUCA</name>
<accession>A0AAE1PTH8</accession>